<evidence type="ECO:0000313" key="2">
    <source>
        <dbReference type="Proteomes" id="UP000274822"/>
    </source>
</evidence>
<dbReference type="Proteomes" id="UP000274822">
    <property type="component" value="Unassembled WGS sequence"/>
</dbReference>
<dbReference type="AlphaFoldDB" id="A0A433QVD8"/>
<reference evidence="1 2" key="1">
    <citation type="journal article" date="2018" name="New Phytol.">
        <title>Phylogenomics of Endogonaceae and evolution of mycorrhizas within Mucoromycota.</title>
        <authorList>
            <person name="Chang Y."/>
            <person name="Desiro A."/>
            <person name="Na H."/>
            <person name="Sandor L."/>
            <person name="Lipzen A."/>
            <person name="Clum A."/>
            <person name="Barry K."/>
            <person name="Grigoriev I.V."/>
            <person name="Martin F.M."/>
            <person name="Stajich J.E."/>
            <person name="Smith M.E."/>
            <person name="Bonito G."/>
            <person name="Spatafora J.W."/>
        </authorList>
    </citation>
    <scope>NUCLEOTIDE SEQUENCE [LARGE SCALE GENOMIC DNA]</scope>
    <source>
        <strain evidence="1 2">AD002</strain>
    </source>
</reference>
<dbReference type="EMBL" id="RBNJ01000941">
    <property type="protein sequence ID" value="RUS33781.1"/>
    <property type="molecule type" value="Genomic_DNA"/>
</dbReference>
<dbReference type="PANTHER" id="PTHR35560:SF3">
    <property type="entry name" value="PEPTIDASE S9 PROLYL OLIGOPEPTIDASE CATALYTIC DOMAIN-CONTAINING PROTEIN"/>
    <property type="match status" value="1"/>
</dbReference>
<proteinExistence type="predicted"/>
<evidence type="ECO:0000313" key="1">
    <source>
        <dbReference type="EMBL" id="RUS33781.1"/>
    </source>
</evidence>
<gene>
    <name evidence="1" type="ORF">BC938DRAFT_483958</name>
</gene>
<comment type="caution">
    <text evidence="1">The sequence shown here is derived from an EMBL/GenBank/DDBJ whole genome shotgun (WGS) entry which is preliminary data.</text>
</comment>
<organism evidence="1 2">
    <name type="scientific">Jimgerdemannia flammicorona</name>
    <dbReference type="NCBI Taxonomy" id="994334"/>
    <lineage>
        <taxon>Eukaryota</taxon>
        <taxon>Fungi</taxon>
        <taxon>Fungi incertae sedis</taxon>
        <taxon>Mucoromycota</taxon>
        <taxon>Mucoromycotina</taxon>
        <taxon>Endogonomycetes</taxon>
        <taxon>Endogonales</taxon>
        <taxon>Endogonaceae</taxon>
        <taxon>Jimgerdemannia</taxon>
    </lineage>
</organism>
<dbReference type="Gene3D" id="3.40.50.1820">
    <property type="entry name" value="alpha/beta hydrolase"/>
    <property type="match status" value="1"/>
</dbReference>
<evidence type="ECO:0008006" key="3">
    <source>
        <dbReference type="Google" id="ProtNLM"/>
    </source>
</evidence>
<keyword evidence="2" id="KW-1185">Reference proteome</keyword>
<dbReference type="PANTHER" id="PTHR35560">
    <property type="entry name" value="BLL0132 PROTEIN"/>
    <property type="match status" value="1"/>
</dbReference>
<accession>A0A433QVD8</accession>
<protein>
    <recommendedName>
        <fullName evidence="3">Alpha/Beta hydrolase protein</fullName>
    </recommendedName>
</protein>
<dbReference type="InterPro" id="IPR029058">
    <property type="entry name" value="AB_hydrolase_fold"/>
</dbReference>
<sequence>MEVLVAGHSAGGQMVQRCAGSSVPVKYVVANAETCTWTSSDSRSRRARPRDERLQLRKLRLCLALLECRRGKYGLCATDGYIVAVGDAVVAAALPILDVLNDGELDTSCEAEAEGWTRKQRGLVWERYLYLMQNVSSATQAFKIIPGCGYNETCMFQSSEFLSELMLPAGTTIVAPRVNGTNGTATATSTGDVITQKSPSSSGVSSVFTGIAQKYNPSNGSCFMQSKIKNILTNDQKQTYTNFATSIPGYCG</sequence>
<name>A0A433QVD8_9FUNG</name>